<dbReference type="Pfam" id="PF12796">
    <property type="entry name" value="Ank_2"/>
    <property type="match status" value="2"/>
</dbReference>
<dbReference type="EMBL" id="DS995901">
    <property type="protein sequence ID" value="EEA24174.1"/>
    <property type="molecule type" value="Genomic_DNA"/>
</dbReference>
<feature type="repeat" description="ANK" evidence="3">
    <location>
        <begin position="409"/>
        <end position="442"/>
    </location>
</feature>
<evidence type="ECO:0000256" key="1">
    <source>
        <dbReference type="ARBA" id="ARBA00022737"/>
    </source>
</evidence>
<dbReference type="Proteomes" id="UP000001294">
    <property type="component" value="Unassembled WGS sequence"/>
</dbReference>
<keyword evidence="2 3" id="KW-0040">ANK repeat</keyword>
<dbReference type="HOGENOM" id="CLU_023339_0_0_1"/>
<dbReference type="InterPro" id="IPR002110">
    <property type="entry name" value="Ankyrin_rpt"/>
</dbReference>
<dbReference type="PROSITE" id="PS50088">
    <property type="entry name" value="ANK_REPEAT"/>
    <property type="match status" value="1"/>
</dbReference>
<proteinExistence type="predicted"/>
<sequence length="524" mass="58210">MTDLEQYEQLFDENPIEGSSPLRLIIESNDVAALHSYIKKYPDRVFIPTEMIVDSPFCNATADETLDVLRVLLDLVDTNGEQIRPVRPDDYSLLDIACGAAQLNTVKFLLDRSPPLGARYVSDSHGGHALLSAASSLRCDLSYKADLGPDGQKIWLRDETARSEEIIYMLLDRGASILDAVRPYRFPHVEQDEKPTDYIETALGQAVSRASYQLVSRLITEGADVHARQYSWSSDPISDVGEVTALHIACGYWNVQGIKALLDNCGEVSPTDMVSMRDAGGRIPLHWAAQNICFDDYYLPDDEIGSQICDTLELLIQTNPKTINAQGKDGATPLFSAIEGHADCGGTKHFERMVQLLCEKGADASIRDITGQNVLHILAVRTIGCQPVNPSILDLLVAHGAKVNDADLEGNTPLHHMARSLRQMNLMRRLIHHGANVNVTNNKGETPLHRAMAALPLARQNRDGTPDAFTPERRTKAHDEVLEILQGAGCRMDEPNIEGKTPYQLLEETRASWRKRDDMEERRK</sequence>
<keyword evidence="5" id="KW-1185">Reference proteome</keyword>
<gene>
    <name evidence="4" type="ORF">PMAA_081830</name>
</gene>
<dbReference type="SUPFAM" id="SSF48403">
    <property type="entry name" value="Ankyrin repeat"/>
    <property type="match status" value="1"/>
</dbReference>
<dbReference type="Pfam" id="PF00023">
    <property type="entry name" value="Ank"/>
    <property type="match status" value="1"/>
</dbReference>
<dbReference type="AlphaFoldDB" id="B6QFD9"/>
<dbReference type="InterPro" id="IPR036770">
    <property type="entry name" value="Ankyrin_rpt-contain_sf"/>
</dbReference>
<dbReference type="PhylomeDB" id="B6QFD9"/>
<organism evidence="4 5">
    <name type="scientific">Talaromyces marneffei (strain ATCC 18224 / CBS 334.59 / QM 7333)</name>
    <name type="common">Penicillium marneffei</name>
    <dbReference type="NCBI Taxonomy" id="441960"/>
    <lineage>
        <taxon>Eukaryota</taxon>
        <taxon>Fungi</taxon>
        <taxon>Dikarya</taxon>
        <taxon>Ascomycota</taxon>
        <taxon>Pezizomycotina</taxon>
        <taxon>Eurotiomycetes</taxon>
        <taxon>Eurotiomycetidae</taxon>
        <taxon>Eurotiales</taxon>
        <taxon>Trichocomaceae</taxon>
        <taxon>Talaromyces</taxon>
        <taxon>Talaromyces sect. Talaromyces</taxon>
    </lineage>
</organism>
<dbReference type="PANTHER" id="PTHR24198:SF165">
    <property type="entry name" value="ANKYRIN REPEAT-CONTAINING PROTEIN-RELATED"/>
    <property type="match status" value="1"/>
</dbReference>
<keyword evidence="1" id="KW-0677">Repeat</keyword>
<evidence type="ECO:0000256" key="3">
    <source>
        <dbReference type="PROSITE-ProRule" id="PRU00023"/>
    </source>
</evidence>
<dbReference type="Gene3D" id="1.25.40.20">
    <property type="entry name" value="Ankyrin repeat-containing domain"/>
    <property type="match status" value="1"/>
</dbReference>
<reference evidence="5" key="1">
    <citation type="journal article" date="2015" name="Genome Announc.">
        <title>Genome sequence of the AIDS-associated pathogen Penicillium marneffei (ATCC18224) and its near taxonomic relative Talaromyces stipitatus (ATCC10500).</title>
        <authorList>
            <person name="Nierman W.C."/>
            <person name="Fedorova-Abrams N.D."/>
            <person name="Andrianopoulos A."/>
        </authorList>
    </citation>
    <scope>NUCLEOTIDE SEQUENCE [LARGE SCALE GENOMIC DNA]</scope>
    <source>
        <strain evidence="5">ATCC 18224 / CBS 334.59 / QM 7333</strain>
    </source>
</reference>
<dbReference type="SMART" id="SM00248">
    <property type="entry name" value="ANK"/>
    <property type="match status" value="9"/>
</dbReference>
<evidence type="ECO:0000313" key="4">
    <source>
        <dbReference type="EMBL" id="EEA24174.1"/>
    </source>
</evidence>
<protein>
    <submittedName>
        <fullName evidence="4">Ankyrin repeat-containing protein, putative</fullName>
    </submittedName>
</protein>
<name>B6QFD9_TALMQ</name>
<dbReference type="VEuPathDB" id="FungiDB:PMAA_081830"/>
<dbReference type="PROSITE" id="PS50297">
    <property type="entry name" value="ANK_REP_REGION"/>
    <property type="match status" value="1"/>
</dbReference>
<dbReference type="PANTHER" id="PTHR24198">
    <property type="entry name" value="ANKYRIN REPEAT AND PROTEIN KINASE DOMAIN-CONTAINING PROTEIN"/>
    <property type="match status" value="1"/>
</dbReference>
<accession>B6QFD9</accession>
<evidence type="ECO:0000313" key="5">
    <source>
        <dbReference type="Proteomes" id="UP000001294"/>
    </source>
</evidence>
<evidence type="ECO:0000256" key="2">
    <source>
        <dbReference type="ARBA" id="ARBA00023043"/>
    </source>
</evidence>
<dbReference type="OrthoDB" id="823504at2759"/>